<dbReference type="AlphaFoldDB" id="A0A3R7LHN7"/>
<accession>A0A3R7LHN7</accession>
<comment type="caution">
    <text evidence="1">The sequence shown here is derived from an EMBL/GenBank/DDBJ whole genome shotgun (WGS) entry which is preliminary data.</text>
</comment>
<name>A0A3R7LHN7_9RHOB</name>
<dbReference type="Pfam" id="PF10094">
    <property type="entry name" value="DUF2332"/>
    <property type="match status" value="1"/>
</dbReference>
<evidence type="ECO:0000313" key="1">
    <source>
        <dbReference type="EMBL" id="RNF34235.1"/>
    </source>
</evidence>
<reference evidence="1" key="1">
    <citation type="submission" date="2018-05" db="EMBL/GenBank/DDBJ databases">
        <title>Reclassification of Methylarcula marina and Methylarcula terricola as Paracoccus methylarcula sp.nov., comb.nov. and Paracoccus terricola comb.nov.</title>
        <authorList>
            <person name="Shmareva M.N."/>
            <person name="Doronina N.V."/>
            <person name="Vasilenko O.V."/>
            <person name="Tarlachkov S.V."/>
            <person name="Trotsenko Y.A."/>
        </authorList>
    </citation>
    <scope>NUCLEOTIDE SEQUENCE [LARGE SCALE GENOMIC DNA]</scope>
    <source>
        <strain evidence="1">VKM B-2159</strain>
    </source>
</reference>
<dbReference type="RefSeq" id="WP_106691740.1">
    <property type="nucleotide sequence ID" value="NZ_PXNQ02000007.1"/>
</dbReference>
<dbReference type="EMBL" id="PXNQ02000007">
    <property type="protein sequence ID" value="RNF34235.1"/>
    <property type="molecule type" value="Genomic_DNA"/>
</dbReference>
<dbReference type="PIRSF" id="PIRSF012608">
    <property type="entry name" value="UCP012608"/>
    <property type="match status" value="1"/>
</dbReference>
<dbReference type="Proteomes" id="UP000238137">
    <property type="component" value="Unassembled WGS sequence"/>
</dbReference>
<keyword evidence="2" id="KW-1185">Reference proteome</keyword>
<dbReference type="InterPro" id="IPR011200">
    <property type="entry name" value="UCP012608"/>
</dbReference>
<sequence length="362" mass="38744">MTTADHRESFRKQVVACRALGSPLTADICEILAETLQEDQGEVARRILNWPGNSSPRADAVPLRLCGGLHALVLTGADKALAAAYANARPTAGVLLQAIARHEDHLLDWLQGPPQTNEVGRAAAIIAAARFAAGFCPLPIRALELGASAGLNLNFHRYELRPQGALPPSGPGEPDSPGIFLEEEGLSPVVLRPGWTGDVPQADIKVTEAEGVDLRPVDPVGDELRLLAYCWAGQPDRMARLRAALAIARRYPPRVAAGDAAGWLESRLARPAPGRMTLVYHTIAWQYFPPKAQAACEAALQAAGAQATREAPLAHVSMEGDGGKGGDGAALTLRLWDGKPRGWRLGRVDFHGRWIDWKPTAL</sequence>
<protein>
    <submittedName>
        <fullName evidence="1">DUF2332 domain-containing protein</fullName>
    </submittedName>
</protein>
<evidence type="ECO:0000313" key="2">
    <source>
        <dbReference type="Proteomes" id="UP000238137"/>
    </source>
</evidence>
<organism evidence="1 2">
    <name type="scientific">Paracoccus methylarcula</name>
    <dbReference type="NCBI Taxonomy" id="72022"/>
    <lineage>
        <taxon>Bacteria</taxon>
        <taxon>Pseudomonadati</taxon>
        <taxon>Pseudomonadota</taxon>
        <taxon>Alphaproteobacteria</taxon>
        <taxon>Rhodobacterales</taxon>
        <taxon>Paracoccaceae</taxon>
        <taxon>Paracoccus</taxon>
    </lineage>
</organism>
<dbReference type="OrthoDB" id="7666987at2"/>
<proteinExistence type="predicted"/>
<gene>
    <name evidence="1" type="ORF">A7A09_012650</name>
</gene>